<evidence type="ECO:0000256" key="3">
    <source>
        <dbReference type="ARBA" id="ARBA00023315"/>
    </source>
</evidence>
<dbReference type="RefSeq" id="XP_030936639.1">
    <property type="nucleotide sequence ID" value="XM_031080779.1"/>
</dbReference>
<name>A0A7N2MNH3_QUELO</name>
<dbReference type="PANTHER" id="PTHR31623">
    <property type="entry name" value="F21J9.9"/>
    <property type="match status" value="1"/>
</dbReference>
<dbReference type="InterPro" id="IPR023213">
    <property type="entry name" value="CAT-like_dom_sf"/>
</dbReference>
<evidence type="ECO:0000256" key="2">
    <source>
        <dbReference type="ARBA" id="ARBA00022679"/>
    </source>
</evidence>
<dbReference type="Gene3D" id="3.30.559.10">
    <property type="entry name" value="Chloramphenicol acetyltransferase-like domain"/>
    <property type="match status" value="2"/>
</dbReference>
<dbReference type="InParanoid" id="A0A7N2MNH3"/>
<sequence length="433" mass="49073">MKLSSLFKVVSKEIIKPSSPTPTNLHRYRLSFFDQIMPPMYISSIYFYEKNDAYSKFNINSSAKSSTLKQSLSNILKHYYPLAGRLKDNNLSVDCDDEGVLYREAEVKCQLSDIVAEPNPTEMKKFLPCDNDGTHHLPFAVQVNHFTCGGIAIGACISHKIADGSSFIHFMKNWAATARGESDVIYPQFQSSTLCPPATNLCGFDPTYVMPKEKLVLKRFVFSSASVEALKAKYVESSAGLELYPSRVDALSTFIWSRYATTIDQVKSESEKLHIILYAVNLRRRLNPPLPDCTFGNLFRLIPAIVSKETSQEDWYGIVRKLRDAKRKLDNFDVKNLQKSSEQLDLVKEFSGKLMAPDTAVSTFSGLCGFPRYDVDFGWGKPLWIGRVSLPYKNLITLTDTKFGDGIEAWINLNEEEMVKFERDKELLSYARI</sequence>
<dbReference type="GO" id="GO:0016746">
    <property type="term" value="F:acyltransferase activity"/>
    <property type="evidence" value="ECO:0007669"/>
    <property type="project" value="UniProtKB-KW"/>
</dbReference>
<keyword evidence="2" id="KW-0808">Transferase</keyword>
<protein>
    <submittedName>
        <fullName evidence="4">Uncharacterized protein</fullName>
    </submittedName>
</protein>
<accession>A0A7N2MNH3</accession>
<reference evidence="4 5" key="1">
    <citation type="journal article" date="2016" name="G3 (Bethesda)">
        <title>First Draft Assembly and Annotation of the Genome of a California Endemic Oak Quercus lobata Nee (Fagaceae).</title>
        <authorList>
            <person name="Sork V.L."/>
            <person name="Fitz-Gibbon S.T."/>
            <person name="Puiu D."/>
            <person name="Crepeau M."/>
            <person name="Gugger P.F."/>
            <person name="Sherman R."/>
            <person name="Stevens K."/>
            <person name="Langley C.H."/>
            <person name="Pellegrini M."/>
            <person name="Salzberg S.L."/>
        </authorList>
    </citation>
    <scope>NUCLEOTIDE SEQUENCE [LARGE SCALE GENOMIC DNA]</scope>
    <source>
        <strain evidence="4 5">cv. SW786</strain>
    </source>
</reference>
<dbReference type="Proteomes" id="UP000594261">
    <property type="component" value="Chromosome 9"/>
</dbReference>
<dbReference type="EMBL" id="LRBV02000009">
    <property type="status" value="NOT_ANNOTATED_CDS"/>
    <property type="molecule type" value="Genomic_DNA"/>
</dbReference>
<dbReference type="Pfam" id="PF02458">
    <property type="entry name" value="Transferase"/>
    <property type="match status" value="1"/>
</dbReference>
<dbReference type="EnsemblPlants" id="QL09p046601:mrna">
    <property type="protein sequence ID" value="QL09p046601:mrna:CDS:2"/>
    <property type="gene ID" value="QL09p046601"/>
</dbReference>
<dbReference type="GeneID" id="115961872"/>
<dbReference type="KEGG" id="qlo:115961872"/>
<gene>
    <name evidence="4" type="primary">LOC115961872</name>
</gene>
<dbReference type="Gramene" id="QL09p046601:mrna">
    <property type="protein sequence ID" value="QL09p046601:mrna:CDS:2"/>
    <property type="gene ID" value="QL09p046601"/>
</dbReference>
<evidence type="ECO:0000313" key="5">
    <source>
        <dbReference type="Proteomes" id="UP000594261"/>
    </source>
</evidence>
<reference evidence="4" key="2">
    <citation type="submission" date="2021-01" db="UniProtKB">
        <authorList>
            <consortium name="EnsemblPlants"/>
        </authorList>
    </citation>
    <scope>IDENTIFICATION</scope>
</reference>
<evidence type="ECO:0000256" key="1">
    <source>
        <dbReference type="ARBA" id="ARBA00009861"/>
    </source>
</evidence>
<keyword evidence="3" id="KW-0012">Acyltransferase</keyword>
<keyword evidence="5" id="KW-1185">Reference proteome</keyword>
<comment type="similarity">
    <text evidence="1">Belongs to the plant acyltransferase family.</text>
</comment>
<dbReference type="OMA" id="MYISSIY"/>
<dbReference type="AlphaFoldDB" id="A0A7N2MNH3"/>
<dbReference type="PANTHER" id="PTHR31623:SF17">
    <property type="entry name" value="F21J9.9"/>
    <property type="match status" value="1"/>
</dbReference>
<evidence type="ECO:0000313" key="4">
    <source>
        <dbReference type="EnsemblPlants" id="QL09p046601:mrna:CDS:2"/>
    </source>
</evidence>
<dbReference type="OrthoDB" id="1862401at2759"/>
<proteinExistence type="inferred from homology"/>
<organism evidence="4 5">
    <name type="scientific">Quercus lobata</name>
    <name type="common">Valley oak</name>
    <dbReference type="NCBI Taxonomy" id="97700"/>
    <lineage>
        <taxon>Eukaryota</taxon>
        <taxon>Viridiplantae</taxon>
        <taxon>Streptophyta</taxon>
        <taxon>Embryophyta</taxon>
        <taxon>Tracheophyta</taxon>
        <taxon>Spermatophyta</taxon>
        <taxon>Magnoliopsida</taxon>
        <taxon>eudicotyledons</taxon>
        <taxon>Gunneridae</taxon>
        <taxon>Pentapetalae</taxon>
        <taxon>rosids</taxon>
        <taxon>fabids</taxon>
        <taxon>Fagales</taxon>
        <taxon>Fagaceae</taxon>
        <taxon>Quercus</taxon>
    </lineage>
</organism>